<dbReference type="GO" id="GO:0006707">
    <property type="term" value="P:cholesterol catabolic process"/>
    <property type="evidence" value="ECO:0007669"/>
    <property type="project" value="InterPro"/>
</dbReference>
<dbReference type="PRINTS" id="PR00463">
    <property type="entry name" value="EP450I"/>
</dbReference>
<dbReference type="STRING" id="307972.A0A2G8K2J4"/>
<dbReference type="SUPFAM" id="SSF48264">
    <property type="entry name" value="Cytochrome P450"/>
    <property type="match status" value="1"/>
</dbReference>
<proteinExistence type="inferred from homology"/>
<dbReference type="InterPro" id="IPR001128">
    <property type="entry name" value="Cyt_P450"/>
</dbReference>
<keyword evidence="6" id="KW-1185">Reference proteome</keyword>
<dbReference type="GO" id="GO:0005506">
    <property type="term" value="F:iron ion binding"/>
    <property type="evidence" value="ECO:0007669"/>
    <property type="project" value="InterPro"/>
</dbReference>
<dbReference type="PANTHER" id="PTHR24293:SF0">
    <property type="entry name" value="CYP46A1 PROTEIN-RELATED"/>
    <property type="match status" value="1"/>
</dbReference>
<dbReference type="PANTHER" id="PTHR24293">
    <property type="entry name" value="CYTOCHROME P450 FAMILY 46 SUBFAMILY A"/>
    <property type="match status" value="1"/>
</dbReference>
<dbReference type="PROSITE" id="PS00086">
    <property type="entry name" value="CYTOCHROME_P450"/>
    <property type="match status" value="1"/>
</dbReference>
<organism evidence="5 6">
    <name type="scientific">Stichopus japonicus</name>
    <name type="common">Sea cucumber</name>
    <dbReference type="NCBI Taxonomy" id="307972"/>
    <lineage>
        <taxon>Eukaryota</taxon>
        <taxon>Metazoa</taxon>
        <taxon>Echinodermata</taxon>
        <taxon>Eleutherozoa</taxon>
        <taxon>Echinozoa</taxon>
        <taxon>Holothuroidea</taxon>
        <taxon>Aspidochirotacea</taxon>
        <taxon>Aspidochirotida</taxon>
        <taxon>Stichopodidae</taxon>
        <taxon>Apostichopus</taxon>
    </lineage>
</organism>
<dbReference type="Gene3D" id="1.10.630.10">
    <property type="entry name" value="Cytochrome P450"/>
    <property type="match status" value="1"/>
</dbReference>
<keyword evidence="3" id="KW-0503">Monooxygenase</keyword>
<name>A0A2G8K2J4_STIJA</name>
<dbReference type="PRINTS" id="PR00385">
    <property type="entry name" value="P450"/>
</dbReference>
<feature type="binding site" description="axial binding residue" evidence="2">
    <location>
        <position position="490"/>
    </location>
    <ligand>
        <name>heme</name>
        <dbReference type="ChEBI" id="CHEBI:30413"/>
    </ligand>
    <ligandPart>
        <name>Fe</name>
        <dbReference type="ChEBI" id="CHEBI:18248"/>
    </ligandPart>
</feature>
<dbReference type="InterPro" id="IPR017972">
    <property type="entry name" value="Cyt_P450_CS"/>
</dbReference>
<dbReference type="Pfam" id="PF00067">
    <property type="entry name" value="p450"/>
    <property type="match status" value="1"/>
</dbReference>
<keyword evidence="2 3" id="KW-0349">Heme</keyword>
<keyword evidence="4" id="KW-0472">Membrane</keyword>
<gene>
    <name evidence="5" type="ORF">BSL78_20933</name>
</gene>
<dbReference type="InterPro" id="IPR039983">
    <property type="entry name" value="CYP46A1"/>
</dbReference>
<dbReference type="Proteomes" id="UP000230750">
    <property type="component" value="Unassembled WGS sequence"/>
</dbReference>
<comment type="caution">
    <text evidence="5">The sequence shown here is derived from an EMBL/GenBank/DDBJ whole genome shotgun (WGS) entry which is preliminary data.</text>
</comment>
<dbReference type="AlphaFoldDB" id="A0A2G8K2J4"/>
<keyword evidence="4" id="KW-0812">Transmembrane</keyword>
<dbReference type="InterPro" id="IPR002401">
    <property type="entry name" value="Cyt_P450_E_grp-I"/>
</dbReference>
<keyword evidence="2 3" id="KW-0408">Iron</keyword>
<accession>A0A2G8K2J4</accession>
<protein>
    <submittedName>
        <fullName evidence="5">Putative cholesterol 24-hydroxylase isoform X2</fullName>
    </submittedName>
</protein>
<comment type="similarity">
    <text evidence="1 3">Belongs to the cytochrome P450 family.</text>
</comment>
<evidence type="ECO:0000256" key="1">
    <source>
        <dbReference type="ARBA" id="ARBA00010617"/>
    </source>
</evidence>
<dbReference type="GO" id="GO:0033781">
    <property type="term" value="F:cholesterol 24-hydroxylase activity"/>
    <property type="evidence" value="ECO:0007669"/>
    <property type="project" value="InterPro"/>
</dbReference>
<reference evidence="5 6" key="1">
    <citation type="journal article" date="2017" name="PLoS Biol.">
        <title>The sea cucumber genome provides insights into morphological evolution and visceral regeneration.</title>
        <authorList>
            <person name="Zhang X."/>
            <person name="Sun L."/>
            <person name="Yuan J."/>
            <person name="Sun Y."/>
            <person name="Gao Y."/>
            <person name="Zhang L."/>
            <person name="Li S."/>
            <person name="Dai H."/>
            <person name="Hamel J.F."/>
            <person name="Liu C."/>
            <person name="Yu Y."/>
            <person name="Liu S."/>
            <person name="Lin W."/>
            <person name="Guo K."/>
            <person name="Jin S."/>
            <person name="Xu P."/>
            <person name="Storey K.B."/>
            <person name="Huan P."/>
            <person name="Zhang T."/>
            <person name="Zhou Y."/>
            <person name="Zhang J."/>
            <person name="Lin C."/>
            <person name="Li X."/>
            <person name="Xing L."/>
            <person name="Huo D."/>
            <person name="Sun M."/>
            <person name="Wang L."/>
            <person name="Mercier A."/>
            <person name="Li F."/>
            <person name="Yang H."/>
            <person name="Xiang J."/>
        </authorList>
    </citation>
    <scope>NUCLEOTIDE SEQUENCE [LARGE SCALE GENOMIC DNA]</scope>
    <source>
        <strain evidence="5">Shaxun</strain>
        <tissue evidence="5">Muscle</tissue>
    </source>
</reference>
<evidence type="ECO:0000256" key="3">
    <source>
        <dbReference type="RuleBase" id="RU000461"/>
    </source>
</evidence>
<feature type="transmembrane region" description="Helical" evidence="4">
    <location>
        <begin position="42"/>
        <end position="65"/>
    </location>
</feature>
<keyword evidence="4" id="KW-1133">Transmembrane helix</keyword>
<evidence type="ECO:0000256" key="2">
    <source>
        <dbReference type="PIRSR" id="PIRSR602401-1"/>
    </source>
</evidence>
<evidence type="ECO:0000313" key="6">
    <source>
        <dbReference type="Proteomes" id="UP000230750"/>
    </source>
</evidence>
<evidence type="ECO:0000313" key="5">
    <source>
        <dbReference type="EMBL" id="PIK42221.1"/>
    </source>
</evidence>
<dbReference type="GO" id="GO:0020037">
    <property type="term" value="F:heme binding"/>
    <property type="evidence" value="ECO:0007669"/>
    <property type="project" value="InterPro"/>
</dbReference>
<sequence>MSDLPVDRVESSPPFTYCDVDCFGPWLVKEGRKELKRRLVMFFKFLFLACVLITLLFVASFLYLFSQILYLRWRYRHLPSPKTKSLFLGHAVDMREVGKRGGHLSMLYVEWQKLLGSVFVVFIVNREIVLCLEPAFVKEVMITSNSKKPKQFYETAKYLFGQRFLGGGILTQLNNIQWAKQRKMMNPAFRRGYLKELMGQYNDSVDELMTYLKQKADGKTEILMAQQFNKVSLDIIAKVAFGEYNLNVISDDAMFLNTAIEDTFDGIAMQLKLSFFSRIDPRKEARDRRNKIKSSCAVVRNFGRKCIMRRIQAMKDGRDYPMTFDSYLVHLPNQDSITEYNISHMIDEFATFFVAGQETTAQLMSFTCEYVGRHPQVYQKLKEETDEVIGSKTFISYEDTCQLKYMNLVLKEVLRIAPPLTGVQRTNEEDIIVNGLKIPAGSNISLNTYALGRDERFWDEPEVFNPERFREKSSRHMYAYFPFSLGPRVCIGQQFALLEAKVVLAKFLQLYKFTLVPNVQLKTYIAGTLKPVHKTPLYLNVRRENVRSS</sequence>
<dbReference type="OrthoDB" id="6692864at2759"/>
<comment type="cofactor">
    <cofactor evidence="2">
        <name>heme</name>
        <dbReference type="ChEBI" id="CHEBI:30413"/>
    </cofactor>
</comment>
<evidence type="ECO:0000256" key="4">
    <source>
        <dbReference type="SAM" id="Phobius"/>
    </source>
</evidence>
<dbReference type="EMBL" id="MRZV01000951">
    <property type="protein sequence ID" value="PIK42221.1"/>
    <property type="molecule type" value="Genomic_DNA"/>
</dbReference>
<keyword evidence="2 3" id="KW-0479">Metal-binding</keyword>
<keyword evidence="3" id="KW-0560">Oxidoreductase</keyword>
<dbReference type="InterPro" id="IPR036396">
    <property type="entry name" value="Cyt_P450_sf"/>
</dbReference>